<comment type="caution">
    <text evidence="14">The sequence shown here is derived from an EMBL/GenBank/DDBJ whole genome shotgun (WGS) entry which is preliminary data.</text>
</comment>
<evidence type="ECO:0000313" key="15">
    <source>
        <dbReference type="Proteomes" id="UP001305779"/>
    </source>
</evidence>
<feature type="domain" description="RING-type" evidence="13">
    <location>
        <begin position="405"/>
        <end position="626"/>
    </location>
</feature>
<feature type="coiled-coil region" evidence="10">
    <location>
        <begin position="338"/>
        <end position="389"/>
    </location>
</feature>
<keyword evidence="7" id="KW-0833">Ubl conjugation pathway</keyword>
<keyword evidence="4" id="KW-0479">Metal-binding</keyword>
<evidence type="ECO:0000256" key="7">
    <source>
        <dbReference type="ARBA" id="ARBA00022786"/>
    </source>
</evidence>
<dbReference type="PANTHER" id="PTHR11685">
    <property type="entry name" value="RBR FAMILY RING FINGER AND IBR DOMAIN-CONTAINING"/>
    <property type="match status" value="1"/>
</dbReference>
<dbReference type="InterPro" id="IPR013083">
    <property type="entry name" value="Znf_RING/FYVE/PHD"/>
</dbReference>
<dbReference type="InterPro" id="IPR001841">
    <property type="entry name" value="Znf_RING"/>
</dbReference>
<evidence type="ECO:0000259" key="12">
    <source>
        <dbReference type="PROSITE" id="PS50089"/>
    </source>
</evidence>
<sequence>MATMRRLKSTLKLGSKDNDNDNEFRHKTSLKRSNAKSRRNDLGSFVFDIPEETPTHEIPPPEILPPPKPFRRGHSLRPDAMGSSTNVLLQPPSPLGIPYDVIEPDVAPTFTRKDSQQSESSSNHRNSKTLSKVFRKWNSKQPQPPDNFTKWDDGQHESSPTYSASLGAGGDSLLASAILGMGAVAAGPSRPESKRVSVESNPYNEAMRARRSWADRRDDASQTIDDDDDDDLEEPRGRRSKQKKKRQAICDIDWSQYTDGEDIRQLIKSYDENVTFDKNDISPVDSGVGLMEESEREVSKGKRRAVELVGQQSEPGWQDLDDILALQLALEGTMIAQKRAWRKEMKVLQTQQEEALERVRRREEDRIAAEKLAREERERQEESDRLQAEAFEQAEQARIAAELLKPRECVCCGDEKEPSSFPPHPPTYTCTHSSQTCTDCLQTWITSEFTSKGTTDLPCPECSETLSYDDVHRAATSKTFLAYERLLTRNTLGAIPDFSWCLNPAGCDSGQENTSNNNYMECVVCKYKQCLHHACAWHVDETCEQYDYRVSGDKSRDEEKATAAMLDEVSKVCPGKGCGWRIQKVDGCEHMTCRKCKWQFCWLCLASHREIRRVGNTAHEECKPIMLIFFLFNIKPIRPTTDSYHSKHLQQASSREWGKHSTTIINLHSSILCNQRNQIRLS</sequence>
<evidence type="ECO:0000256" key="3">
    <source>
        <dbReference type="ARBA" id="ARBA00022679"/>
    </source>
</evidence>
<dbReference type="InterPro" id="IPR031127">
    <property type="entry name" value="E3_UB_ligase_RBR"/>
</dbReference>
<organism evidence="14 15">
    <name type="scientific">Zasmidium cellare</name>
    <name type="common">Wine cellar mold</name>
    <name type="synonym">Racodium cellare</name>
    <dbReference type="NCBI Taxonomy" id="395010"/>
    <lineage>
        <taxon>Eukaryota</taxon>
        <taxon>Fungi</taxon>
        <taxon>Dikarya</taxon>
        <taxon>Ascomycota</taxon>
        <taxon>Pezizomycotina</taxon>
        <taxon>Dothideomycetes</taxon>
        <taxon>Dothideomycetidae</taxon>
        <taxon>Mycosphaerellales</taxon>
        <taxon>Mycosphaerellaceae</taxon>
        <taxon>Zasmidium</taxon>
    </lineage>
</organism>
<evidence type="ECO:0000256" key="11">
    <source>
        <dbReference type="SAM" id="MobiDB-lite"/>
    </source>
</evidence>
<feature type="domain" description="RING-type" evidence="12">
    <location>
        <begin position="409"/>
        <end position="463"/>
    </location>
</feature>
<evidence type="ECO:0000256" key="4">
    <source>
        <dbReference type="ARBA" id="ARBA00022723"/>
    </source>
</evidence>
<gene>
    <name evidence="14" type="ORF">PRZ48_013056</name>
</gene>
<evidence type="ECO:0000256" key="10">
    <source>
        <dbReference type="SAM" id="Coils"/>
    </source>
</evidence>
<dbReference type="InterPro" id="IPR044066">
    <property type="entry name" value="TRIAD_supradom"/>
</dbReference>
<dbReference type="Pfam" id="PF22191">
    <property type="entry name" value="IBR_1"/>
    <property type="match status" value="1"/>
</dbReference>
<dbReference type="SMART" id="SM00647">
    <property type="entry name" value="IBR"/>
    <property type="match status" value="2"/>
</dbReference>
<comment type="catalytic activity">
    <reaction evidence="1">
        <text>[E2 ubiquitin-conjugating enzyme]-S-ubiquitinyl-L-cysteine + [acceptor protein]-L-lysine = [E2 ubiquitin-conjugating enzyme]-L-cysteine + [acceptor protein]-N(6)-ubiquitinyl-L-lysine.</text>
        <dbReference type="EC" id="2.3.2.31"/>
    </reaction>
</comment>
<feature type="compositionally biased region" description="Pro residues" evidence="11">
    <location>
        <begin position="57"/>
        <end position="68"/>
    </location>
</feature>
<feature type="compositionally biased region" description="Acidic residues" evidence="11">
    <location>
        <begin position="224"/>
        <end position="233"/>
    </location>
</feature>
<feature type="compositionally biased region" description="Polar residues" evidence="11">
    <location>
        <begin position="117"/>
        <end position="130"/>
    </location>
</feature>
<evidence type="ECO:0000256" key="5">
    <source>
        <dbReference type="ARBA" id="ARBA00022737"/>
    </source>
</evidence>
<feature type="compositionally biased region" description="Basic and acidic residues" evidence="11">
    <location>
        <begin position="14"/>
        <end position="26"/>
    </location>
</feature>
<dbReference type="EMBL" id="JAXOVC010000011">
    <property type="protein sequence ID" value="KAK4495788.1"/>
    <property type="molecule type" value="Genomic_DNA"/>
</dbReference>
<keyword evidence="8" id="KW-0862">Zinc</keyword>
<protein>
    <recommendedName>
        <fullName evidence="2">RBR-type E3 ubiquitin transferase</fullName>
        <ecNumber evidence="2">2.3.2.31</ecNumber>
    </recommendedName>
</protein>
<dbReference type="PROSITE" id="PS51873">
    <property type="entry name" value="TRIAD"/>
    <property type="match status" value="1"/>
</dbReference>
<feature type="compositionally biased region" description="Basic residues" evidence="11">
    <location>
        <begin position="238"/>
        <end position="247"/>
    </location>
</feature>
<evidence type="ECO:0000259" key="13">
    <source>
        <dbReference type="PROSITE" id="PS51873"/>
    </source>
</evidence>
<dbReference type="EC" id="2.3.2.31" evidence="2"/>
<dbReference type="Gene3D" id="3.30.40.10">
    <property type="entry name" value="Zinc/RING finger domain, C3HC4 (zinc finger)"/>
    <property type="match status" value="1"/>
</dbReference>
<evidence type="ECO:0000256" key="2">
    <source>
        <dbReference type="ARBA" id="ARBA00012251"/>
    </source>
</evidence>
<name>A0ABR0E3G4_ZASCE</name>
<evidence type="ECO:0000313" key="14">
    <source>
        <dbReference type="EMBL" id="KAK4495788.1"/>
    </source>
</evidence>
<dbReference type="Pfam" id="PF01485">
    <property type="entry name" value="IBR"/>
    <property type="match status" value="1"/>
</dbReference>
<dbReference type="InterPro" id="IPR002867">
    <property type="entry name" value="IBR_dom"/>
</dbReference>
<dbReference type="Proteomes" id="UP001305779">
    <property type="component" value="Unassembled WGS sequence"/>
</dbReference>
<reference evidence="14 15" key="1">
    <citation type="journal article" date="2023" name="G3 (Bethesda)">
        <title>A chromosome-level genome assembly of Zasmidium syzygii isolated from banana leaves.</title>
        <authorList>
            <person name="van Westerhoven A.C."/>
            <person name="Mehrabi R."/>
            <person name="Talebi R."/>
            <person name="Steentjes M.B.F."/>
            <person name="Corcolon B."/>
            <person name="Chong P.A."/>
            <person name="Kema G.H.J."/>
            <person name="Seidl M.F."/>
        </authorList>
    </citation>
    <scope>NUCLEOTIDE SEQUENCE [LARGE SCALE GENOMIC DNA]</scope>
    <source>
        <strain evidence="14 15">P124</strain>
    </source>
</reference>
<proteinExistence type="predicted"/>
<feature type="region of interest" description="Disordered" evidence="11">
    <location>
        <begin position="1"/>
        <end position="169"/>
    </location>
</feature>
<evidence type="ECO:0000256" key="1">
    <source>
        <dbReference type="ARBA" id="ARBA00001798"/>
    </source>
</evidence>
<feature type="region of interest" description="Disordered" evidence="11">
    <location>
        <begin position="184"/>
        <end position="248"/>
    </location>
</feature>
<keyword evidence="3" id="KW-0808">Transferase</keyword>
<evidence type="ECO:0000256" key="6">
    <source>
        <dbReference type="ARBA" id="ARBA00022771"/>
    </source>
</evidence>
<feature type="compositionally biased region" description="Basic residues" evidence="11">
    <location>
        <begin position="27"/>
        <end position="37"/>
    </location>
</feature>
<dbReference type="SUPFAM" id="SSF57850">
    <property type="entry name" value="RING/U-box"/>
    <property type="match status" value="3"/>
</dbReference>
<evidence type="ECO:0000256" key="8">
    <source>
        <dbReference type="ARBA" id="ARBA00022833"/>
    </source>
</evidence>
<accession>A0ABR0E3G4</accession>
<dbReference type="CDD" id="cd20335">
    <property type="entry name" value="BRcat_RBR"/>
    <property type="match status" value="1"/>
</dbReference>
<dbReference type="PROSITE" id="PS50089">
    <property type="entry name" value="ZF_RING_2"/>
    <property type="match status" value="1"/>
</dbReference>
<keyword evidence="15" id="KW-1185">Reference proteome</keyword>
<evidence type="ECO:0000256" key="9">
    <source>
        <dbReference type="PROSITE-ProRule" id="PRU00175"/>
    </source>
</evidence>
<keyword evidence="6 9" id="KW-0863">Zinc-finger</keyword>
<keyword evidence="5" id="KW-0677">Repeat</keyword>
<keyword evidence="10" id="KW-0175">Coiled coil</keyword>
<dbReference type="Gene3D" id="1.20.120.1750">
    <property type="match status" value="1"/>
</dbReference>